<feature type="transmembrane region" description="Helical" evidence="1">
    <location>
        <begin position="67"/>
        <end position="90"/>
    </location>
</feature>
<evidence type="ECO:0000313" key="2">
    <source>
        <dbReference type="EMBL" id="MDR6528849.1"/>
    </source>
</evidence>
<feature type="transmembrane region" description="Helical" evidence="1">
    <location>
        <begin position="12"/>
        <end position="30"/>
    </location>
</feature>
<dbReference type="EMBL" id="JAVDQY010000006">
    <property type="protein sequence ID" value="MDR6528849.1"/>
    <property type="molecule type" value="Genomic_DNA"/>
</dbReference>
<keyword evidence="1" id="KW-1133">Transmembrane helix</keyword>
<gene>
    <name evidence="2" type="ORF">J2787_004288</name>
</gene>
<keyword evidence="1" id="KW-0812">Transmembrane</keyword>
<proteinExistence type="predicted"/>
<sequence>MKEIQSFLKTRKTALIISILYVGTGTLAVSSIAGSDPLYGEWSFYALLFTFPVTFLSFIYRFAEPDYVIPVLLIQFVMFLITFFILSLFIKNNAKK</sequence>
<evidence type="ECO:0000256" key="1">
    <source>
        <dbReference type="SAM" id="Phobius"/>
    </source>
</evidence>
<protein>
    <submittedName>
        <fullName evidence="2">Uncharacterized protein</fullName>
    </submittedName>
</protein>
<comment type="caution">
    <text evidence="2">The sequence shown here is derived from an EMBL/GenBank/DDBJ whole genome shotgun (WGS) entry which is preliminary data.</text>
</comment>
<evidence type="ECO:0000313" key="3">
    <source>
        <dbReference type="Proteomes" id="UP001184861"/>
    </source>
</evidence>
<feature type="transmembrane region" description="Helical" evidence="1">
    <location>
        <begin position="42"/>
        <end position="60"/>
    </location>
</feature>
<organism evidence="2 3">
    <name type="scientific">Chryseobacterium rhizosphaerae</name>
    <dbReference type="NCBI Taxonomy" id="395937"/>
    <lineage>
        <taxon>Bacteria</taxon>
        <taxon>Pseudomonadati</taxon>
        <taxon>Bacteroidota</taxon>
        <taxon>Flavobacteriia</taxon>
        <taxon>Flavobacteriales</taxon>
        <taxon>Weeksellaceae</taxon>
        <taxon>Chryseobacterium group</taxon>
        <taxon>Chryseobacterium</taxon>
    </lineage>
</organism>
<reference evidence="2" key="1">
    <citation type="submission" date="2023-07" db="EMBL/GenBank/DDBJ databases">
        <title>Sorghum-associated microbial communities from plants grown in Nebraska, USA.</title>
        <authorList>
            <person name="Schachtman D."/>
        </authorList>
    </citation>
    <scope>NUCLEOTIDE SEQUENCE</scope>
    <source>
        <strain evidence="2">DS2360</strain>
    </source>
</reference>
<name>A0AAE3YC10_9FLAO</name>
<accession>A0AAE3YC10</accession>
<dbReference type="AlphaFoldDB" id="A0AAE3YC10"/>
<dbReference type="Proteomes" id="UP001184861">
    <property type="component" value="Unassembled WGS sequence"/>
</dbReference>
<keyword evidence="1" id="KW-0472">Membrane</keyword>